<organism evidence="2 3">
    <name type="scientific">Ilex paraguariensis</name>
    <name type="common">yerba mate</name>
    <dbReference type="NCBI Taxonomy" id="185542"/>
    <lineage>
        <taxon>Eukaryota</taxon>
        <taxon>Viridiplantae</taxon>
        <taxon>Streptophyta</taxon>
        <taxon>Embryophyta</taxon>
        <taxon>Tracheophyta</taxon>
        <taxon>Spermatophyta</taxon>
        <taxon>Magnoliopsida</taxon>
        <taxon>eudicotyledons</taxon>
        <taxon>Gunneridae</taxon>
        <taxon>Pentapetalae</taxon>
        <taxon>asterids</taxon>
        <taxon>campanulids</taxon>
        <taxon>Aquifoliales</taxon>
        <taxon>Aquifoliaceae</taxon>
        <taxon>Ilex</taxon>
    </lineage>
</organism>
<evidence type="ECO:0000313" key="3">
    <source>
        <dbReference type="Proteomes" id="UP001642360"/>
    </source>
</evidence>
<keyword evidence="3" id="KW-1185">Reference proteome</keyword>
<feature type="compositionally biased region" description="Basic and acidic residues" evidence="1">
    <location>
        <begin position="219"/>
        <end position="230"/>
    </location>
</feature>
<dbReference type="Proteomes" id="UP001642360">
    <property type="component" value="Unassembled WGS sequence"/>
</dbReference>
<reference evidence="2 3" key="1">
    <citation type="submission" date="2024-02" db="EMBL/GenBank/DDBJ databases">
        <authorList>
            <person name="Vignale AGUSTIN F."/>
            <person name="Sosa J E."/>
            <person name="Modenutti C."/>
        </authorList>
    </citation>
    <scope>NUCLEOTIDE SEQUENCE [LARGE SCALE GENOMIC DNA]</scope>
</reference>
<evidence type="ECO:0000313" key="2">
    <source>
        <dbReference type="EMBL" id="CAK9165255.1"/>
    </source>
</evidence>
<feature type="region of interest" description="Disordered" evidence="1">
    <location>
        <begin position="209"/>
        <end position="244"/>
    </location>
</feature>
<dbReference type="EMBL" id="CAUOFW020004358">
    <property type="protein sequence ID" value="CAK9165255.1"/>
    <property type="molecule type" value="Genomic_DNA"/>
</dbReference>
<protein>
    <submittedName>
        <fullName evidence="2">Uncharacterized protein</fullName>
    </submittedName>
</protein>
<name>A0ABC8T769_9AQUA</name>
<proteinExistence type="predicted"/>
<gene>
    <name evidence="2" type="ORF">ILEXP_LOCUS34415</name>
</gene>
<accession>A0ABC8T769</accession>
<evidence type="ECO:0000256" key="1">
    <source>
        <dbReference type="SAM" id="MobiDB-lite"/>
    </source>
</evidence>
<sequence length="323" mass="32551">METKEKRKRGVFGGSIWEVSMKEKGGRGQSKGLAMGVVNEAMDGSKESTQALGNVSGLLGSASAPGDSLSMVGDRGVGLRNVVHTSRGFADSDRASMGWGSPDLVAVASVVTRASDANERMGGTSSMGDAPCNKESHAIDRVEEAGLGEKEDAKLGALGGGATVLGDVNGPVRGGISGPVGGGTKWLVRGNAIGAGANALCEISREEDSGTSVVGGTDDASRRGIDRDGAHGGWQSVGDASGPLGCPRHSMGMSDRSLGRVRVASRDLGDAKVIGEASSPDGVGEGLGDAGGGSGVLVLQMGKMFFKFFFSNALPANPQEACP</sequence>
<comment type="caution">
    <text evidence="2">The sequence shown here is derived from an EMBL/GenBank/DDBJ whole genome shotgun (WGS) entry which is preliminary data.</text>
</comment>
<dbReference type="AlphaFoldDB" id="A0ABC8T769"/>